<evidence type="ECO:0000256" key="2">
    <source>
        <dbReference type="ARBA" id="ARBA00011806"/>
    </source>
</evidence>
<dbReference type="PANTHER" id="PTHR31203">
    <property type="entry name" value="BETA-KERATIN-RELATED PROTEIN-RELATED"/>
    <property type="match status" value="1"/>
</dbReference>
<dbReference type="PANTHER" id="PTHR31203:SF1">
    <property type="entry name" value="BETA-KERATIN-RELATED PROTEIN-RELATED"/>
    <property type="match status" value="1"/>
</dbReference>
<evidence type="ECO:0000256" key="1">
    <source>
        <dbReference type="ARBA" id="ARBA00008702"/>
    </source>
</evidence>
<feature type="non-terminal residue" evidence="6">
    <location>
        <position position="58"/>
    </location>
</feature>
<keyword evidence="7" id="KW-1185">Reference proteome</keyword>
<gene>
    <name evidence="6" type="primary">Krfb_6</name>
    <name evidence="6" type="ORF">EUBBOU_R04887</name>
</gene>
<evidence type="ECO:0000313" key="6">
    <source>
        <dbReference type="EMBL" id="NXF96331.1"/>
    </source>
</evidence>
<name>A0A7K8XYC4_9PICI</name>
<accession>A0A7K8XYC4</accession>
<dbReference type="EMBL" id="VWZE01021985">
    <property type="protein sequence ID" value="NXF96331.1"/>
    <property type="molecule type" value="Genomic_DNA"/>
</dbReference>
<evidence type="ECO:0000256" key="5">
    <source>
        <dbReference type="RuleBase" id="RU364002"/>
    </source>
</evidence>
<proteinExistence type="inferred from homology"/>
<dbReference type="InterPro" id="IPR003461">
    <property type="entry name" value="Keratin"/>
</dbReference>
<evidence type="ECO:0000256" key="4">
    <source>
        <dbReference type="ARBA" id="ARBA00022990"/>
    </source>
</evidence>
<comment type="similarity">
    <text evidence="1 5">Belongs to the avian keratin family.</text>
</comment>
<protein>
    <recommendedName>
        <fullName evidence="5">Keratin</fullName>
    </recommendedName>
</protein>
<dbReference type="OrthoDB" id="9397146at2759"/>
<comment type="subunit">
    <text evidence="2 5">The avian keratins (F-ker, S-ker, C-ker and B-ker) are a complex mixture of very similar polypeptides.</text>
</comment>
<organism evidence="6 7">
    <name type="scientific">Eubucco bourcierii</name>
    <name type="common">red-headed barbet</name>
    <dbReference type="NCBI Taxonomy" id="91767"/>
    <lineage>
        <taxon>Eukaryota</taxon>
        <taxon>Metazoa</taxon>
        <taxon>Chordata</taxon>
        <taxon>Craniata</taxon>
        <taxon>Vertebrata</taxon>
        <taxon>Euteleostomi</taxon>
        <taxon>Archelosauria</taxon>
        <taxon>Archosauria</taxon>
        <taxon>Dinosauria</taxon>
        <taxon>Saurischia</taxon>
        <taxon>Theropoda</taxon>
        <taxon>Coelurosauria</taxon>
        <taxon>Aves</taxon>
        <taxon>Neognathae</taxon>
        <taxon>Neoaves</taxon>
        <taxon>Telluraves</taxon>
        <taxon>Coraciimorphae</taxon>
        <taxon>Piciformes</taxon>
        <taxon>Ramphastidae</taxon>
        <taxon>Eubucco</taxon>
    </lineage>
</organism>
<dbReference type="GO" id="GO:0005882">
    <property type="term" value="C:intermediate filament"/>
    <property type="evidence" value="ECO:0007669"/>
    <property type="project" value="UniProtKB-KW"/>
</dbReference>
<sequence>MTCQPCCQPCSPILLTNTCNEPCCVRCQDSSVAIHLTPVVVTLPEPILSSFPQTTIVG</sequence>
<dbReference type="GO" id="GO:0005200">
    <property type="term" value="F:structural constituent of cytoskeleton"/>
    <property type="evidence" value="ECO:0007669"/>
    <property type="project" value="InterPro"/>
</dbReference>
<dbReference type="Proteomes" id="UP000583613">
    <property type="component" value="Unassembled WGS sequence"/>
</dbReference>
<evidence type="ECO:0000313" key="7">
    <source>
        <dbReference type="Proteomes" id="UP000583613"/>
    </source>
</evidence>
<feature type="non-terminal residue" evidence="6">
    <location>
        <position position="1"/>
    </location>
</feature>
<keyword evidence="3 5" id="KW-0416">Keratin</keyword>
<keyword evidence="4" id="KW-0007">Acetylation</keyword>
<dbReference type="Pfam" id="PF02422">
    <property type="entry name" value="Keratin"/>
    <property type="match status" value="1"/>
</dbReference>
<dbReference type="AlphaFoldDB" id="A0A7K8XYC4"/>
<reference evidence="6 7" key="1">
    <citation type="submission" date="2019-09" db="EMBL/GenBank/DDBJ databases">
        <title>Bird 10,000 Genomes (B10K) Project - Family phase.</title>
        <authorList>
            <person name="Zhang G."/>
        </authorList>
    </citation>
    <scope>NUCLEOTIDE SEQUENCE [LARGE SCALE GENOMIC DNA]</scope>
    <source>
        <strain evidence="6">B10K-DU-001-04</strain>
        <tissue evidence="6">Muscle</tissue>
    </source>
</reference>
<evidence type="ECO:0000256" key="3">
    <source>
        <dbReference type="ARBA" id="ARBA00022744"/>
    </source>
</evidence>
<comment type="caution">
    <text evidence="6">The sequence shown here is derived from an EMBL/GenBank/DDBJ whole genome shotgun (WGS) entry which is preliminary data.</text>
</comment>